<evidence type="ECO:0000256" key="8">
    <source>
        <dbReference type="SAM" id="Phobius"/>
    </source>
</evidence>
<dbReference type="InterPro" id="IPR028362">
    <property type="entry name" value="AlgI"/>
</dbReference>
<keyword evidence="5 8" id="KW-1133">Transmembrane helix</keyword>
<protein>
    <submittedName>
        <fullName evidence="9">Alginate O-acetyltransferase complex protein AlgI</fullName>
    </submittedName>
</protein>
<feature type="transmembrane region" description="Helical" evidence="8">
    <location>
        <begin position="63"/>
        <end position="80"/>
    </location>
</feature>
<keyword evidence="7" id="KW-0012">Acyltransferase</keyword>
<dbReference type="PANTHER" id="PTHR13285">
    <property type="entry name" value="ACYLTRANSFERASE"/>
    <property type="match status" value="1"/>
</dbReference>
<dbReference type="PIRSF" id="PIRSF016636">
    <property type="entry name" value="AlgI_DltB"/>
    <property type="match status" value="1"/>
</dbReference>
<evidence type="ECO:0000256" key="6">
    <source>
        <dbReference type="ARBA" id="ARBA00023136"/>
    </source>
</evidence>
<dbReference type="PANTHER" id="PTHR13285:SF18">
    <property type="entry name" value="PROTEIN-CYSTEINE N-PALMITOYLTRANSFERASE RASP"/>
    <property type="match status" value="1"/>
</dbReference>
<feature type="transmembrane region" description="Helical" evidence="8">
    <location>
        <begin position="15"/>
        <end position="35"/>
    </location>
</feature>
<reference evidence="9 10" key="1">
    <citation type="submission" date="2021-03" db="EMBL/GenBank/DDBJ databases">
        <title>Genomic Encyclopedia of Type Strains, Phase IV (KMG-IV): sequencing the most valuable type-strain genomes for metagenomic binning, comparative biology and taxonomic classification.</title>
        <authorList>
            <person name="Goeker M."/>
        </authorList>
    </citation>
    <scope>NUCLEOTIDE SEQUENCE [LARGE SCALE GENOMIC DNA]</scope>
    <source>
        <strain evidence="9 10">DSM 28650</strain>
    </source>
</reference>
<feature type="transmembrane region" description="Helical" evidence="8">
    <location>
        <begin position="128"/>
        <end position="149"/>
    </location>
</feature>
<comment type="subcellular location">
    <subcellularLocation>
        <location evidence="1">Cell membrane</location>
        <topology evidence="1">Multi-pass membrane protein</topology>
    </subcellularLocation>
</comment>
<evidence type="ECO:0000256" key="2">
    <source>
        <dbReference type="ARBA" id="ARBA00010323"/>
    </source>
</evidence>
<keyword evidence="4 8" id="KW-0812">Transmembrane</keyword>
<dbReference type="RefSeq" id="WP_021283133.1">
    <property type="nucleotide sequence ID" value="NZ_JAGGLL010000005.1"/>
</dbReference>
<feature type="transmembrane region" description="Helical" evidence="8">
    <location>
        <begin position="366"/>
        <end position="386"/>
    </location>
</feature>
<dbReference type="Pfam" id="PF03062">
    <property type="entry name" value="MBOAT"/>
    <property type="match status" value="1"/>
</dbReference>
<proteinExistence type="inferred from homology"/>
<keyword evidence="7" id="KW-0808">Transferase</keyword>
<keyword evidence="10" id="KW-1185">Reference proteome</keyword>
<organism evidence="9 10">
    <name type="scientific">Clostridium punense</name>
    <dbReference type="NCBI Taxonomy" id="1054297"/>
    <lineage>
        <taxon>Bacteria</taxon>
        <taxon>Bacillati</taxon>
        <taxon>Bacillota</taxon>
        <taxon>Clostridia</taxon>
        <taxon>Eubacteriales</taxon>
        <taxon>Clostridiaceae</taxon>
        <taxon>Clostridium</taxon>
    </lineage>
</organism>
<feature type="transmembrane region" description="Helical" evidence="8">
    <location>
        <begin position="324"/>
        <end position="346"/>
    </location>
</feature>
<evidence type="ECO:0000256" key="4">
    <source>
        <dbReference type="ARBA" id="ARBA00022692"/>
    </source>
</evidence>
<sequence>MGNDLLILDYRKGKVMLFSSLSFLFVFLPSVLFCYYLVPRKLKNFILLIFSLFFYGYGGPRYLLVMLASIFLNYIFGLLVDRYRNHPVKIKWVLVLTVVCNIFIIGYYKYTNFLVENINSVLGSHIEIGNIVMPIGISFFTFQAMSYVIDVYRGDGRVQYNPLNVALYIVLFPQLIAGPIVRYETVDEQIQSRKETVSAFTSGIQRFVIGLGKKVIIANTFGLIADDVFSLNPSDMSVLLAWVGAIAYSAQIYFDFSGYSDMAIGLGRMFGFEFLENFDYPYISKSITEFWRRWHISLSTWFRDYLYIPLGGNKVSTLKHLRNILIVWFLTGLWHGASWTFIAWGLYYGALLVVEKYILKKYIDKLWAPLQHIYALFFVIVGWILFRANTFEQAFGFIKTMVGLNGTELISNHGIYYLIEYKVEIIIMLIAATPLGRNLVLKLEERQWSNIGELGFYLGKYLYLIVVFILCIMYLVGSSFNPFIYFRF</sequence>
<evidence type="ECO:0000256" key="7">
    <source>
        <dbReference type="PIRNR" id="PIRNR016636"/>
    </source>
</evidence>
<feature type="transmembrane region" description="Helical" evidence="8">
    <location>
        <begin position="161"/>
        <end position="181"/>
    </location>
</feature>
<evidence type="ECO:0000313" key="9">
    <source>
        <dbReference type="EMBL" id="MBP2021165.1"/>
    </source>
</evidence>
<feature type="transmembrane region" description="Helical" evidence="8">
    <location>
        <begin position="236"/>
        <end position="254"/>
    </location>
</feature>
<comment type="caution">
    <text evidence="9">The sequence shown here is derived from an EMBL/GenBank/DDBJ whole genome shotgun (WGS) entry which is preliminary data.</text>
</comment>
<dbReference type="EMBL" id="JAGGLL010000005">
    <property type="protein sequence ID" value="MBP2021165.1"/>
    <property type="molecule type" value="Genomic_DNA"/>
</dbReference>
<evidence type="ECO:0000313" key="10">
    <source>
        <dbReference type="Proteomes" id="UP001519308"/>
    </source>
</evidence>
<dbReference type="InterPro" id="IPR051085">
    <property type="entry name" value="MB_O-acyltransferase"/>
</dbReference>
<evidence type="ECO:0000256" key="1">
    <source>
        <dbReference type="ARBA" id="ARBA00004651"/>
    </source>
</evidence>
<comment type="similarity">
    <text evidence="2 7">Belongs to the membrane-bound acyltransferase family.</text>
</comment>
<keyword evidence="6 7" id="KW-0472">Membrane</keyword>
<name>A0ABS4K1N7_9CLOT</name>
<feature type="transmembrane region" description="Helical" evidence="8">
    <location>
        <begin position="42"/>
        <end position="57"/>
    </location>
</feature>
<dbReference type="Proteomes" id="UP001519308">
    <property type="component" value="Unassembled WGS sequence"/>
</dbReference>
<evidence type="ECO:0000256" key="5">
    <source>
        <dbReference type="ARBA" id="ARBA00022989"/>
    </source>
</evidence>
<feature type="transmembrane region" description="Helical" evidence="8">
    <location>
        <begin position="92"/>
        <end position="108"/>
    </location>
</feature>
<dbReference type="PIRSF" id="PIRSF500217">
    <property type="entry name" value="AlgI"/>
    <property type="match status" value="1"/>
</dbReference>
<dbReference type="InterPro" id="IPR024194">
    <property type="entry name" value="Ac/AlaTfrase_AlgI/DltB"/>
</dbReference>
<gene>
    <name evidence="9" type="ORF">J2Z44_000952</name>
</gene>
<keyword evidence="3 7" id="KW-1003">Cell membrane</keyword>
<dbReference type="InterPro" id="IPR004299">
    <property type="entry name" value="MBOAT_fam"/>
</dbReference>
<accession>A0ABS4K1N7</accession>
<evidence type="ECO:0000256" key="3">
    <source>
        <dbReference type="ARBA" id="ARBA00022475"/>
    </source>
</evidence>
<feature type="transmembrane region" description="Helical" evidence="8">
    <location>
        <begin position="461"/>
        <end position="486"/>
    </location>
</feature>